<dbReference type="GO" id="GO:0016323">
    <property type="term" value="C:basolateral plasma membrane"/>
    <property type="evidence" value="ECO:0007669"/>
    <property type="project" value="UniProtKB-SubCell"/>
</dbReference>
<keyword evidence="13" id="KW-0458">Lysosome</keyword>
<dbReference type="GO" id="GO:0016324">
    <property type="term" value="C:apical plasma membrane"/>
    <property type="evidence" value="ECO:0007669"/>
    <property type="project" value="TreeGrafter"/>
</dbReference>
<dbReference type="InterPro" id="IPR011701">
    <property type="entry name" value="MFS"/>
</dbReference>
<evidence type="ECO:0000256" key="13">
    <source>
        <dbReference type="ARBA" id="ARBA00023228"/>
    </source>
</evidence>
<evidence type="ECO:0000256" key="7">
    <source>
        <dbReference type="ARBA" id="ARBA00022692"/>
    </source>
</evidence>
<feature type="transmembrane region" description="Helical" evidence="27">
    <location>
        <begin position="492"/>
        <end position="512"/>
    </location>
</feature>
<keyword evidence="10" id="KW-0770">Synapse</keyword>
<feature type="transmembrane region" description="Helical" evidence="27">
    <location>
        <begin position="226"/>
        <end position="247"/>
    </location>
</feature>
<evidence type="ECO:0000256" key="2">
    <source>
        <dbReference type="ARBA" id="ARBA00004554"/>
    </source>
</evidence>
<feature type="transmembrane region" description="Helical" evidence="27">
    <location>
        <begin position="403"/>
        <end position="420"/>
    </location>
</feature>
<feature type="transmembrane region" description="Helical" evidence="27">
    <location>
        <begin position="259"/>
        <end position="279"/>
    </location>
</feature>
<keyword evidence="9 27" id="KW-1133">Transmembrane helix</keyword>
<keyword evidence="5" id="KW-0813">Transport</keyword>
<name>A0AAV2IR47_LYMST</name>
<dbReference type="Pfam" id="PF07690">
    <property type="entry name" value="MFS_1"/>
    <property type="match status" value="1"/>
</dbReference>
<organism evidence="29 30">
    <name type="scientific">Lymnaea stagnalis</name>
    <name type="common">Great pond snail</name>
    <name type="synonym">Helix stagnalis</name>
    <dbReference type="NCBI Taxonomy" id="6523"/>
    <lineage>
        <taxon>Eukaryota</taxon>
        <taxon>Metazoa</taxon>
        <taxon>Spiralia</taxon>
        <taxon>Lophotrochozoa</taxon>
        <taxon>Mollusca</taxon>
        <taxon>Gastropoda</taxon>
        <taxon>Heterobranchia</taxon>
        <taxon>Euthyneura</taxon>
        <taxon>Panpulmonata</taxon>
        <taxon>Hygrophila</taxon>
        <taxon>Lymnaeoidea</taxon>
        <taxon>Lymnaeidae</taxon>
        <taxon>Lymnaea</taxon>
    </lineage>
</organism>
<dbReference type="Proteomes" id="UP001497497">
    <property type="component" value="Unassembled WGS sequence"/>
</dbReference>
<evidence type="ECO:0000313" key="30">
    <source>
        <dbReference type="Proteomes" id="UP001497497"/>
    </source>
</evidence>
<gene>
    <name evidence="29" type="ORF">GSLYS_00021612001</name>
</gene>
<evidence type="ECO:0000259" key="28">
    <source>
        <dbReference type="PROSITE" id="PS50850"/>
    </source>
</evidence>
<keyword evidence="12" id="KW-0325">Glycoprotein</keyword>
<evidence type="ECO:0000256" key="18">
    <source>
        <dbReference type="ARBA" id="ARBA00051403"/>
    </source>
</evidence>
<comment type="catalytic activity">
    <reaction evidence="18">
        <text>N-acetyl-L-aspartyl-L-glutamate(out) = N-acetyl-L-aspartyl-L-glutamate(in)</text>
        <dbReference type="Rhea" id="RHEA:72599"/>
        <dbReference type="ChEBI" id="CHEBI:76931"/>
    </reaction>
    <physiologicalReaction direction="left-to-right" evidence="18">
        <dbReference type="Rhea" id="RHEA:72600"/>
    </physiologicalReaction>
</comment>
<evidence type="ECO:0000256" key="10">
    <source>
        <dbReference type="ARBA" id="ARBA00023018"/>
    </source>
</evidence>
<dbReference type="AlphaFoldDB" id="A0AAV2IR47"/>
<dbReference type="InterPro" id="IPR020846">
    <property type="entry name" value="MFS_dom"/>
</dbReference>
<feature type="transmembrane region" description="Helical" evidence="27">
    <location>
        <begin position="361"/>
        <end position="382"/>
    </location>
</feature>
<evidence type="ECO:0000256" key="27">
    <source>
        <dbReference type="SAM" id="Phobius"/>
    </source>
</evidence>
<dbReference type="InterPro" id="IPR050382">
    <property type="entry name" value="MFS_Na/Anion_cotransporter"/>
</dbReference>
<evidence type="ECO:0000256" key="19">
    <source>
        <dbReference type="ARBA" id="ARBA00051447"/>
    </source>
</evidence>
<dbReference type="InterPro" id="IPR036259">
    <property type="entry name" value="MFS_trans_sf"/>
</dbReference>
<evidence type="ECO:0000256" key="12">
    <source>
        <dbReference type="ARBA" id="ARBA00023180"/>
    </source>
</evidence>
<comment type="catalytic activity">
    <reaction evidence="15">
        <text>2 nitrate(out) + H(+)(out) = 2 nitrate(in) + H(+)(in)</text>
        <dbReference type="Rhea" id="RHEA:71539"/>
        <dbReference type="ChEBI" id="CHEBI:15378"/>
        <dbReference type="ChEBI" id="CHEBI:17632"/>
    </reaction>
    <physiologicalReaction direction="left-to-right" evidence="15">
        <dbReference type="Rhea" id="RHEA:71540"/>
    </physiologicalReaction>
</comment>
<evidence type="ECO:0000256" key="17">
    <source>
        <dbReference type="ARBA" id="ARBA00050625"/>
    </source>
</evidence>
<keyword evidence="8" id="KW-0769">Symport</keyword>
<dbReference type="Gene3D" id="1.20.1250.20">
    <property type="entry name" value="MFS general substrate transporter like domains"/>
    <property type="match status" value="2"/>
</dbReference>
<keyword evidence="6" id="KW-1003">Cell membrane</keyword>
<evidence type="ECO:0000256" key="24">
    <source>
        <dbReference type="ARBA" id="ARBA00081195"/>
    </source>
</evidence>
<dbReference type="GO" id="GO:0006820">
    <property type="term" value="P:monoatomic anion transport"/>
    <property type="evidence" value="ECO:0007669"/>
    <property type="project" value="TreeGrafter"/>
</dbReference>
<evidence type="ECO:0000256" key="25">
    <source>
        <dbReference type="ARBA" id="ARBA00081925"/>
    </source>
</evidence>
<feature type="transmembrane region" description="Helical" evidence="27">
    <location>
        <begin position="138"/>
        <end position="158"/>
    </location>
</feature>
<evidence type="ECO:0000256" key="6">
    <source>
        <dbReference type="ARBA" id="ARBA00022475"/>
    </source>
</evidence>
<evidence type="ECO:0000256" key="15">
    <source>
        <dbReference type="ARBA" id="ARBA00050101"/>
    </source>
</evidence>
<feature type="region of interest" description="Disordered" evidence="26">
    <location>
        <begin position="538"/>
        <end position="581"/>
    </location>
</feature>
<dbReference type="GO" id="GO:0015293">
    <property type="term" value="F:symporter activity"/>
    <property type="evidence" value="ECO:0007669"/>
    <property type="project" value="UniProtKB-KW"/>
</dbReference>
<dbReference type="FunFam" id="1.20.1250.20:FF:000067">
    <property type="entry name" value="sialin isoform X2"/>
    <property type="match status" value="1"/>
</dbReference>
<dbReference type="CDD" id="cd17318">
    <property type="entry name" value="MFS_SLC17"/>
    <property type="match status" value="1"/>
</dbReference>
<dbReference type="GO" id="GO:0046942">
    <property type="term" value="P:carboxylic acid transport"/>
    <property type="evidence" value="ECO:0007669"/>
    <property type="project" value="UniProtKB-ARBA"/>
</dbReference>
<keyword evidence="30" id="KW-1185">Reference proteome</keyword>
<evidence type="ECO:0000256" key="26">
    <source>
        <dbReference type="SAM" id="MobiDB-lite"/>
    </source>
</evidence>
<comment type="subcellular location">
    <subcellularLocation>
        <location evidence="2">Basolateral cell membrane</location>
        <topology evidence="2">Multi-pass membrane protein</topology>
    </subcellularLocation>
    <subcellularLocation>
        <location evidence="3">Cytoplasmic vesicle</location>
        <location evidence="3">Secretory vesicle membrane</location>
        <topology evidence="3">Multi-pass membrane protein</topology>
    </subcellularLocation>
    <subcellularLocation>
        <location evidence="1">Cytoplasmic vesicle</location>
        <location evidence="1">Secretory vesicle</location>
        <location evidence="1">Synaptic vesicle membrane</location>
    </subcellularLocation>
    <subcellularLocation>
        <location evidence="4">Lysosome membrane</location>
    </subcellularLocation>
</comment>
<evidence type="ECO:0000256" key="4">
    <source>
        <dbReference type="ARBA" id="ARBA00004656"/>
    </source>
</evidence>
<comment type="caution">
    <text evidence="29">The sequence shown here is derived from an EMBL/GenBank/DDBJ whole genome shotgun (WGS) entry which is preliminary data.</text>
</comment>
<evidence type="ECO:0000256" key="8">
    <source>
        <dbReference type="ARBA" id="ARBA00022847"/>
    </source>
</evidence>
<dbReference type="GO" id="GO:0005765">
    <property type="term" value="C:lysosomal membrane"/>
    <property type="evidence" value="ECO:0007669"/>
    <property type="project" value="UniProtKB-SubCell"/>
</dbReference>
<accession>A0AAV2IR47</accession>
<dbReference type="FunFam" id="1.20.1250.20:FF:000003">
    <property type="entry name" value="Solute carrier family 17 member 3"/>
    <property type="match status" value="1"/>
</dbReference>
<feature type="compositionally biased region" description="Basic and acidic residues" evidence="26">
    <location>
        <begin position="564"/>
        <end position="574"/>
    </location>
</feature>
<dbReference type="EMBL" id="CAXITT010001266">
    <property type="protein sequence ID" value="CAL1548295.1"/>
    <property type="molecule type" value="Genomic_DNA"/>
</dbReference>
<evidence type="ECO:0000256" key="22">
    <source>
        <dbReference type="ARBA" id="ARBA00069713"/>
    </source>
</evidence>
<keyword evidence="14" id="KW-0968">Cytoplasmic vesicle</keyword>
<protein>
    <recommendedName>
        <fullName evidence="22">Sialin</fullName>
    </recommendedName>
    <alternativeName>
        <fullName evidence="25">H(+)/nitrate cotransporter</fullName>
    </alternativeName>
    <alternativeName>
        <fullName evidence="23">H(+)/sialic acid cotransporter</fullName>
    </alternativeName>
    <alternativeName>
        <fullName evidence="24">Vesicular excitatory amino acid transporter</fullName>
    </alternativeName>
</protein>
<comment type="function">
    <text evidence="21">Receptor for CM101, a polysaccharide produced by group B Streptococcus with antipathoangiogenic properties.</text>
</comment>
<dbReference type="SUPFAM" id="SSF103473">
    <property type="entry name" value="MFS general substrate transporter"/>
    <property type="match status" value="1"/>
</dbReference>
<proteinExistence type="predicted"/>
<dbReference type="PANTHER" id="PTHR11662">
    <property type="entry name" value="SOLUTE CARRIER FAMILY 17"/>
    <property type="match status" value="1"/>
</dbReference>
<feature type="transmembrane region" description="Helical" evidence="27">
    <location>
        <begin position="323"/>
        <end position="349"/>
    </location>
</feature>
<comment type="catalytic activity">
    <reaction evidence="16">
        <text>L-aspartate(out) = L-aspartate(in)</text>
        <dbReference type="Rhea" id="RHEA:66332"/>
        <dbReference type="ChEBI" id="CHEBI:29991"/>
    </reaction>
    <physiologicalReaction direction="left-to-right" evidence="16">
        <dbReference type="Rhea" id="RHEA:66333"/>
    </physiologicalReaction>
</comment>
<evidence type="ECO:0000256" key="21">
    <source>
        <dbReference type="ARBA" id="ARBA00056891"/>
    </source>
</evidence>
<evidence type="ECO:0000256" key="11">
    <source>
        <dbReference type="ARBA" id="ARBA00023136"/>
    </source>
</evidence>
<feature type="transmembrane region" description="Helical" evidence="27">
    <location>
        <begin position="426"/>
        <end position="445"/>
    </location>
</feature>
<evidence type="ECO:0000256" key="20">
    <source>
        <dbReference type="ARBA" id="ARBA00051612"/>
    </source>
</evidence>
<comment type="catalytic activity">
    <reaction evidence="20">
        <text>D-glucuronate(out) + H(+)(out) = D-glucuronate(in) + H(+)(in)</text>
        <dbReference type="Rhea" id="RHEA:72591"/>
        <dbReference type="ChEBI" id="CHEBI:15378"/>
        <dbReference type="ChEBI" id="CHEBI:58720"/>
    </reaction>
    <physiologicalReaction direction="left-to-right" evidence="20">
        <dbReference type="Rhea" id="RHEA:72592"/>
    </physiologicalReaction>
</comment>
<evidence type="ECO:0000256" key="1">
    <source>
        <dbReference type="ARBA" id="ARBA00004432"/>
    </source>
</evidence>
<evidence type="ECO:0000256" key="16">
    <source>
        <dbReference type="ARBA" id="ARBA00050554"/>
    </source>
</evidence>
<reference evidence="29 30" key="1">
    <citation type="submission" date="2024-04" db="EMBL/GenBank/DDBJ databases">
        <authorList>
            <consortium name="Genoscope - CEA"/>
            <person name="William W."/>
        </authorList>
    </citation>
    <scope>NUCLEOTIDE SEQUENCE [LARGE SCALE GENOMIC DNA]</scope>
</reference>
<keyword evidence="11 27" id="KW-0472">Membrane</keyword>
<evidence type="ECO:0000256" key="14">
    <source>
        <dbReference type="ARBA" id="ARBA00023329"/>
    </source>
</evidence>
<comment type="catalytic activity">
    <reaction evidence="19">
        <text>L-glutamate(out) = L-glutamate(in)</text>
        <dbReference type="Rhea" id="RHEA:66336"/>
        <dbReference type="ChEBI" id="CHEBI:29985"/>
    </reaction>
    <physiologicalReaction direction="left-to-right" evidence="19">
        <dbReference type="Rhea" id="RHEA:66337"/>
    </physiologicalReaction>
</comment>
<dbReference type="PROSITE" id="PS50850">
    <property type="entry name" value="MFS"/>
    <property type="match status" value="1"/>
</dbReference>
<feature type="transmembrane region" description="Helical" evidence="27">
    <location>
        <begin position="457"/>
        <end position="480"/>
    </location>
</feature>
<evidence type="ECO:0000256" key="23">
    <source>
        <dbReference type="ARBA" id="ARBA00080244"/>
    </source>
</evidence>
<dbReference type="GO" id="GO:0030672">
    <property type="term" value="C:synaptic vesicle membrane"/>
    <property type="evidence" value="ECO:0007669"/>
    <property type="project" value="UniProtKB-SubCell"/>
</dbReference>
<evidence type="ECO:0000256" key="3">
    <source>
        <dbReference type="ARBA" id="ARBA00004638"/>
    </source>
</evidence>
<evidence type="ECO:0000256" key="9">
    <source>
        <dbReference type="ARBA" id="ARBA00022989"/>
    </source>
</evidence>
<keyword evidence="7 27" id="KW-0812">Transmembrane</keyword>
<evidence type="ECO:0000256" key="5">
    <source>
        <dbReference type="ARBA" id="ARBA00022448"/>
    </source>
</evidence>
<feature type="compositionally biased region" description="Polar residues" evidence="26">
    <location>
        <begin position="544"/>
        <end position="553"/>
    </location>
</feature>
<feature type="transmembrane region" description="Helical" evidence="27">
    <location>
        <begin position="165"/>
        <end position="183"/>
    </location>
</feature>
<sequence>MVPNQKLQNVLTESLDASVSIECQLNGKRYINRAGYDSHGSESEQLLGDQYSGTIFKENCCSKPTCYVPARYVLALWSFLGFINMFTLRMDMNIAILAMVENCSSKVQFEHTSTEATIVNATHYHPNKFHWSEKQQDLVLGAFFYGYCSTQILGGYLSGKLGAKLILGLGILMTSILSLLTPIASEQSIYLLVACRIMQGLAQGLAQPCMHTMWSKWAPDKEKSWLMTITYAGCQVGTVVATWATGYMAESDILGGWPFVFYFFGGFGALWSILWLSLVHDTPRQHPRISTEEREYIEANLTSCAQTQSRLQPRWTRVLSSPAFLAIVAAHFANDWGCFALTTCLPSYLHHILGYEIKQNGFLSSLPFLILVVTNPLSGYLADFLRAKRNISTKNTRKLVNSIGLFVPSVLMFSVCYVGSDRNIVVALLTLAVGFSGFTMAGYSVNHLDIAPSFAGILYGITNTVGTTTGFIGPAILATLTDGENNKHQWMIFFYITSGIFFVGGLTFLLFAEGEPQDWRMPAVEIIVQPPLPITYEDSEHTPDINTMSVQTHSSDTDSPSDSDSDKEWEELISHRRSRRTAPVHSLLCNLQSY</sequence>
<feature type="transmembrane region" description="Helical" evidence="27">
    <location>
        <begin position="72"/>
        <end position="90"/>
    </location>
</feature>
<evidence type="ECO:0000313" key="29">
    <source>
        <dbReference type="EMBL" id="CAL1548295.1"/>
    </source>
</evidence>
<feature type="domain" description="Major facilitator superfamily (MFS) profile" evidence="28">
    <location>
        <begin position="70"/>
        <end position="516"/>
    </location>
</feature>
<dbReference type="PANTHER" id="PTHR11662:SF454">
    <property type="entry name" value="SIALIN-LIKE"/>
    <property type="match status" value="1"/>
</dbReference>
<comment type="catalytic activity">
    <reaction evidence="17">
        <text>N-acetylneuraminate(in) + H(+)(in) = N-acetylneuraminate(out) + H(+)(out)</text>
        <dbReference type="Rhea" id="RHEA:28987"/>
        <dbReference type="ChEBI" id="CHEBI:15378"/>
        <dbReference type="ChEBI" id="CHEBI:35418"/>
    </reaction>
    <physiologicalReaction direction="right-to-left" evidence="17">
        <dbReference type="Rhea" id="RHEA:28989"/>
    </physiologicalReaction>
</comment>